<name>A0ACA9P3D9_9GLOM</name>
<gene>
    <name evidence="1" type="ORF">SCALOS_LOCUS9813</name>
</gene>
<accession>A0ACA9P3D9</accession>
<dbReference type="EMBL" id="CAJVPM010032795">
    <property type="protein sequence ID" value="CAG8683385.1"/>
    <property type="molecule type" value="Genomic_DNA"/>
</dbReference>
<feature type="non-terminal residue" evidence="1">
    <location>
        <position position="1"/>
    </location>
</feature>
<evidence type="ECO:0000313" key="1">
    <source>
        <dbReference type="EMBL" id="CAG8683385.1"/>
    </source>
</evidence>
<sequence length="165" mass="19390">LTGNYNEVFFAIQAKYRKNLYDEQAEDIKKFDKALESQPREVVGFFVTTIDFSTESKEAALNSKRKIFLCNTDNIVSKIKSLSLVKEKVYKKNVILDDKEQSLKPSVNYLKQLKEVKNIIDKWENNGWRGQNNQELKAPRKLCNEINELLKKKINVTFYYLKNQN</sequence>
<reference evidence="1" key="1">
    <citation type="submission" date="2021-06" db="EMBL/GenBank/DDBJ databases">
        <authorList>
            <person name="Kallberg Y."/>
            <person name="Tangrot J."/>
            <person name="Rosling A."/>
        </authorList>
    </citation>
    <scope>NUCLEOTIDE SEQUENCE</scope>
    <source>
        <strain evidence="1">AU212A</strain>
    </source>
</reference>
<proteinExistence type="predicted"/>
<protein>
    <submittedName>
        <fullName evidence="1">10202_t:CDS:1</fullName>
    </submittedName>
</protein>
<evidence type="ECO:0000313" key="2">
    <source>
        <dbReference type="Proteomes" id="UP000789860"/>
    </source>
</evidence>
<dbReference type="Proteomes" id="UP000789860">
    <property type="component" value="Unassembled WGS sequence"/>
</dbReference>
<keyword evidence="2" id="KW-1185">Reference proteome</keyword>
<organism evidence="1 2">
    <name type="scientific">Scutellospora calospora</name>
    <dbReference type="NCBI Taxonomy" id="85575"/>
    <lineage>
        <taxon>Eukaryota</taxon>
        <taxon>Fungi</taxon>
        <taxon>Fungi incertae sedis</taxon>
        <taxon>Mucoromycota</taxon>
        <taxon>Glomeromycotina</taxon>
        <taxon>Glomeromycetes</taxon>
        <taxon>Diversisporales</taxon>
        <taxon>Gigasporaceae</taxon>
        <taxon>Scutellospora</taxon>
    </lineage>
</organism>
<comment type="caution">
    <text evidence="1">The sequence shown here is derived from an EMBL/GenBank/DDBJ whole genome shotgun (WGS) entry which is preliminary data.</text>
</comment>